<gene>
    <name evidence="2" type="ORF">E4T21_14920</name>
</gene>
<dbReference type="EMBL" id="CP038437">
    <property type="protein sequence ID" value="QEM82695.1"/>
    <property type="molecule type" value="Genomic_DNA"/>
</dbReference>
<evidence type="ECO:0000256" key="1">
    <source>
        <dbReference type="SAM" id="MobiDB-lite"/>
    </source>
</evidence>
<feature type="region of interest" description="Disordered" evidence="1">
    <location>
        <begin position="1"/>
        <end position="35"/>
    </location>
</feature>
<evidence type="ECO:0000313" key="3">
    <source>
        <dbReference type="Proteomes" id="UP000324285"/>
    </source>
</evidence>
<proteinExistence type="predicted"/>
<dbReference type="OrthoDB" id="6172948at2"/>
<dbReference type="RefSeq" id="WP_149285819.1">
    <property type="nucleotide sequence ID" value="NZ_CP038437.2"/>
</dbReference>
<evidence type="ECO:0000313" key="2">
    <source>
        <dbReference type="EMBL" id="QEM82695.1"/>
    </source>
</evidence>
<dbReference type="AlphaFoldDB" id="A0A5C1NKS3"/>
<accession>A0A5C1NKS3</accession>
<dbReference type="Proteomes" id="UP000324285">
    <property type="component" value="Chromosome"/>
</dbReference>
<organism evidence="2 3">
    <name type="scientific">Halomonas binhaiensis</name>
    <dbReference type="NCBI Taxonomy" id="2562282"/>
    <lineage>
        <taxon>Bacteria</taxon>
        <taxon>Pseudomonadati</taxon>
        <taxon>Pseudomonadota</taxon>
        <taxon>Gammaproteobacteria</taxon>
        <taxon>Oceanospirillales</taxon>
        <taxon>Halomonadaceae</taxon>
        <taxon>Halomonas</taxon>
    </lineage>
</organism>
<protein>
    <submittedName>
        <fullName evidence="2">Uncharacterized protein</fullName>
    </submittedName>
</protein>
<dbReference type="KEGG" id="hbh:E4T21_14920"/>
<name>A0A5C1NKS3_9GAMM</name>
<reference evidence="2" key="1">
    <citation type="submission" date="2021-02" db="EMBL/GenBank/DDBJ databases">
        <title>Strain Y2R2, a novel species of the genus Halomonas.</title>
        <authorList>
            <person name="Huang H."/>
        </authorList>
    </citation>
    <scope>NUCLEOTIDE SEQUENCE</scope>
    <source>
        <strain evidence="2">Y2R2</strain>
    </source>
</reference>
<sequence>MPESRDWSSFTDLPKADSDFLQQRQGGTAPGMANETGAAVRLLTPAELAELRRDMAEASAWARAELKRRRPDE</sequence>
<keyword evidence="3" id="KW-1185">Reference proteome</keyword>